<protein>
    <submittedName>
        <fullName evidence="1">Uncharacterized protein</fullName>
    </submittedName>
</protein>
<organism evidence="1 2">
    <name type="scientific">Heracleum sosnowskyi</name>
    <dbReference type="NCBI Taxonomy" id="360622"/>
    <lineage>
        <taxon>Eukaryota</taxon>
        <taxon>Viridiplantae</taxon>
        <taxon>Streptophyta</taxon>
        <taxon>Embryophyta</taxon>
        <taxon>Tracheophyta</taxon>
        <taxon>Spermatophyta</taxon>
        <taxon>Magnoliopsida</taxon>
        <taxon>eudicotyledons</taxon>
        <taxon>Gunneridae</taxon>
        <taxon>Pentapetalae</taxon>
        <taxon>asterids</taxon>
        <taxon>campanulids</taxon>
        <taxon>Apiales</taxon>
        <taxon>Apiaceae</taxon>
        <taxon>Apioideae</taxon>
        <taxon>apioid superclade</taxon>
        <taxon>Tordylieae</taxon>
        <taxon>Tordyliinae</taxon>
        <taxon>Heracleum</taxon>
    </lineage>
</organism>
<evidence type="ECO:0000313" key="2">
    <source>
        <dbReference type="Proteomes" id="UP001237642"/>
    </source>
</evidence>
<dbReference type="Proteomes" id="UP001237642">
    <property type="component" value="Unassembled WGS sequence"/>
</dbReference>
<evidence type="ECO:0000313" key="1">
    <source>
        <dbReference type="EMBL" id="KAK1403074.1"/>
    </source>
</evidence>
<reference evidence="1" key="2">
    <citation type="submission" date="2023-05" db="EMBL/GenBank/DDBJ databases">
        <authorList>
            <person name="Schelkunov M.I."/>
        </authorList>
    </citation>
    <scope>NUCLEOTIDE SEQUENCE</scope>
    <source>
        <strain evidence="1">Hsosn_3</strain>
        <tissue evidence="1">Leaf</tissue>
    </source>
</reference>
<accession>A0AAD8JF64</accession>
<dbReference type="AlphaFoldDB" id="A0AAD8JF64"/>
<keyword evidence="2" id="KW-1185">Reference proteome</keyword>
<sequence length="458" mass="50727">MGSPIGKKVMTNEIEVDRISSLSDDLIHQILSFLHTRLPSSFALPALKSLHLVSCELPETVWDLPALVSLVLADVDVPVDISNYLCVLVNLRSSLTEYSALTPNILIFAPKLCNLIILGIFTITCGASKLENVTIKLRGSFGDENTTTWEMLNQYSRRIMFMLPGLGSARTLTLDEDTVEVLSSVASLLERSSSPFYNLKYVKLPHRYTKSGAGLSGTTKSYLLGASSGASIVSSFPQDNVIPRITPFSPTAQDVMQEDPRASPPMELNDSQGIHKKVCSDSLTMKVKEEHGVDNSRLFDRKVGQVGTLLQGFGGVVPLDNDQTSSSRGITDFGLWQGHEVKSEFLGLLELIMEKYPETFDHFTTKSNSFCSMKLIILCTSISAFITTAMTEINTEMITEYRALFSYLQSSFNLQWLVNHLNYIEQLLISQHELPEHFKGTTRANGQWPACAPNCHGR</sequence>
<name>A0AAD8JF64_9APIA</name>
<reference evidence="1" key="1">
    <citation type="submission" date="2023-02" db="EMBL/GenBank/DDBJ databases">
        <title>Genome of toxic invasive species Heracleum sosnowskyi carries increased number of genes despite the absence of recent whole-genome duplications.</title>
        <authorList>
            <person name="Schelkunov M."/>
            <person name="Shtratnikova V."/>
            <person name="Makarenko M."/>
            <person name="Klepikova A."/>
            <person name="Omelchenko D."/>
            <person name="Novikova G."/>
            <person name="Obukhova E."/>
            <person name="Bogdanov V."/>
            <person name="Penin A."/>
            <person name="Logacheva M."/>
        </authorList>
    </citation>
    <scope>NUCLEOTIDE SEQUENCE</scope>
    <source>
        <strain evidence="1">Hsosn_3</strain>
        <tissue evidence="1">Leaf</tissue>
    </source>
</reference>
<gene>
    <name evidence="1" type="ORF">POM88_002679</name>
</gene>
<comment type="caution">
    <text evidence="1">The sequence shown here is derived from an EMBL/GenBank/DDBJ whole genome shotgun (WGS) entry which is preliminary data.</text>
</comment>
<proteinExistence type="predicted"/>
<dbReference type="EMBL" id="JAUIZM010000001">
    <property type="protein sequence ID" value="KAK1403074.1"/>
    <property type="molecule type" value="Genomic_DNA"/>
</dbReference>